<dbReference type="Pfam" id="PF04542">
    <property type="entry name" value="Sigma70_r2"/>
    <property type="match status" value="1"/>
</dbReference>
<evidence type="ECO:0000256" key="3">
    <source>
        <dbReference type="ARBA" id="ARBA00023015"/>
    </source>
</evidence>
<organism evidence="9 10">
    <name type="scientific">Sulfobacillus thermosulfidooxidans (strain DSM 9293 / VKM B-1269 / AT-1)</name>
    <dbReference type="NCBI Taxonomy" id="929705"/>
    <lineage>
        <taxon>Bacteria</taxon>
        <taxon>Bacillati</taxon>
        <taxon>Bacillota</taxon>
        <taxon>Clostridia</taxon>
        <taxon>Eubacteriales</taxon>
        <taxon>Clostridiales Family XVII. Incertae Sedis</taxon>
        <taxon>Sulfobacillus</taxon>
    </lineage>
</organism>
<evidence type="ECO:0000256" key="5">
    <source>
        <dbReference type="ARBA" id="ARBA00023125"/>
    </source>
</evidence>
<evidence type="ECO:0000313" key="10">
    <source>
        <dbReference type="Proteomes" id="UP000192660"/>
    </source>
</evidence>
<dbReference type="Proteomes" id="UP000192660">
    <property type="component" value="Unassembled WGS sequence"/>
</dbReference>
<dbReference type="Gene3D" id="1.10.10.10">
    <property type="entry name" value="Winged helix-like DNA-binding domain superfamily/Winged helix DNA-binding domain"/>
    <property type="match status" value="1"/>
</dbReference>
<name>A0A1W1WIX1_SULTA</name>
<dbReference type="PANTHER" id="PTHR30385:SF1">
    <property type="entry name" value="RNA POLYMERASE SIGMA-H FACTOR"/>
    <property type="match status" value="1"/>
</dbReference>
<evidence type="ECO:0000313" key="9">
    <source>
        <dbReference type="EMBL" id="SMC06264.1"/>
    </source>
</evidence>
<feature type="domain" description="HTH luxR-type" evidence="8">
    <location>
        <begin position="172"/>
        <end position="199"/>
    </location>
</feature>
<dbReference type="InterPro" id="IPR013325">
    <property type="entry name" value="RNA_pol_sigma_r2"/>
</dbReference>
<dbReference type="PIRSF" id="PIRSF002939">
    <property type="entry name" value="RNA_polymerase_sigma-H_factor"/>
    <property type="match status" value="1"/>
</dbReference>
<dbReference type="InterPro" id="IPR000792">
    <property type="entry name" value="Tscrpt_reg_LuxR_C"/>
</dbReference>
<dbReference type="InterPro" id="IPR016371">
    <property type="entry name" value="RNA_pol_sigma-H_factor"/>
</dbReference>
<dbReference type="Gene3D" id="1.20.120.1810">
    <property type="match status" value="1"/>
</dbReference>
<evidence type="ECO:0000256" key="1">
    <source>
        <dbReference type="ARBA" id="ARBA00007788"/>
    </source>
</evidence>
<dbReference type="PROSITE" id="PS00622">
    <property type="entry name" value="HTH_LUXR_1"/>
    <property type="match status" value="1"/>
</dbReference>
<dbReference type="InterPro" id="IPR014284">
    <property type="entry name" value="RNA_pol_sigma-70_dom"/>
</dbReference>
<evidence type="ECO:0000256" key="7">
    <source>
        <dbReference type="ARBA" id="ARBA00024701"/>
    </source>
</evidence>
<keyword evidence="10" id="KW-1185">Reference proteome</keyword>
<keyword evidence="5" id="KW-0238">DNA-binding</keyword>
<evidence type="ECO:0000256" key="2">
    <source>
        <dbReference type="ARBA" id="ARBA00021245"/>
    </source>
</evidence>
<dbReference type="STRING" id="28034.BFX07_11595"/>
<dbReference type="InterPro" id="IPR016032">
    <property type="entry name" value="Sig_transdc_resp-reg_C-effctor"/>
</dbReference>
<dbReference type="SUPFAM" id="SSF46894">
    <property type="entry name" value="C-terminal effector domain of the bipartite response regulators"/>
    <property type="match status" value="1"/>
</dbReference>
<dbReference type="PANTHER" id="PTHR30385">
    <property type="entry name" value="SIGMA FACTOR F FLAGELLAR"/>
    <property type="match status" value="1"/>
</dbReference>
<dbReference type="Pfam" id="PF08281">
    <property type="entry name" value="Sigma70_r4_2"/>
    <property type="match status" value="1"/>
</dbReference>
<evidence type="ECO:0000256" key="6">
    <source>
        <dbReference type="ARBA" id="ARBA00023163"/>
    </source>
</evidence>
<dbReference type="GO" id="GO:0016987">
    <property type="term" value="F:sigma factor activity"/>
    <property type="evidence" value="ECO:0007669"/>
    <property type="project" value="UniProtKB-KW"/>
</dbReference>
<comment type="function">
    <text evidence="7">Sigma factors are initiation factors that promote the attachment of RNA polymerase to specific initiation sites and are then released. Sigma-S contributes to the protection against external stress, thus playing a role in cellular fitness and survival.</text>
</comment>
<sequence length="206" mass="23785">MAASVASQARVSDDELLLRDRQGDSDAMEELLLRYQGLVAAKARSYFVVGLDHDDLQQEGMLGLFYAIRHFRWEQGVPFQAFADLCVSRRIISAVIRATRKKQQPLNTAFSLYQTTSEEPDGQLFIGKLEDHKAMNPEHWVMEQENQERWTTLLRRRLTTLEQDVLHLYLSGFTYQQIARKLGRTPKSVDNALQRIRAKASFAFKH</sequence>
<evidence type="ECO:0000256" key="4">
    <source>
        <dbReference type="ARBA" id="ARBA00023082"/>
    </source>
</evidence>
<dbReference type="NCBIfam" id="TIGR02937">
    <property type="entry name" value="sigma70-ECF"/>
    <property type="match status" value="1"/>
</dbReference>
<dbReference type="InterPro" id="IPR007627">
    <property type="entry name" value="RNA_pol_sigma70_r2"/>
</dbReference>
<dbReference type="SMART" id="SM00421">
    <property type="entry name" value="HTH_LUXR"/>
    <property type="match status" value="1"/>
</dbReference>
<keyword evidence="4" id="KW-0731">Sigma factor</keyword>
<gene>
    <name evidence="9" type="ORF">SAMN00768000_2720</name>
</gene>
<comment type="similarity">
    <text evidence="1">Belongs to the sigma-70 factor family.</text>
</comment>
<dbReference type="RefSeq" id="WP_020373250.1">
    <property type="nucleotide sequence ID" value="NZ_FWWY01000001.1"/>
</dbReference>
<protein>
    <recommendedName>
        <fullName evidence="2">RNA polymerase sigma factor SigS</fullName>
    </recommendedName>
</protein>
<keyword evidence="3" id="KW-0805">Transcription regulation</keyword>
<proteinExistence type="inferred from homology"/>
<reference evidence="10" key="1">
    <citation type="submission" date="2017-04" db="EMBL/GenBank/DDBJ databases">
        <authorList>
            <person name="Varghese N."/>
            <person name="Submissions S."/>
        </authorList>
    </citation>
    <scope>NUCLEOTIDE SEQUENCE [LARGE SCALE GENOMIC DNA]</scope>
    <source>
        <strain evidence="10">DSM 9293</strain>
    </source>
</reference>
<evidence type="ECO:0000259" key="8">
    <source>
        <dbReference type="PROSITE" id="PS00622"/>
    </source>
</evidence>
<dbReference type="InterPro" id="IPR036388">
    <property type="entry name" value="WH-like_DNA-bd_sf"/>
</dbReference>
<keyword evidence="6" id="KW-0804">Transcription</keyword>
<accession>A0A1W1WIX1</accession>
<dbReference type="AlphaFoldDB" id="A0A1W1WIX1"/>
<dbReference type="GO" id="GO:0003677">
    <property type="term" value="F:DNA binding"/>
    <property type="evidence" value="ECO:0007669"/>
    <property type="project" value="UniProtKB-KW"/>
</dbReference>
<dbReference type="OrthoDB" id="9783788at2"/>
<dbReference type="SUPFAM" id="SSF88946">
    <property type="entry name" value="Sigma2 domain of RNA polymerase sigma factors"/>
    <property type="match status" value="1"/>
</dbReference>
<dbReference type="InterPro" id="IPR013249">
    <property type="entry name" value="RNA_pol_sigma70_r4_t2"/>
</dbReference>
<dbReference type="EMBL" id="FWWY01000001">
    <property type="protein sequence ID" value="SMC06264.1"/>
    <property type="molecule type" value="Genomic_DNA"/>
</dbReference>
<dbReference type="GO" id="GO:0006352">
    <property type="term" value="P:DNA-templated transcription initiation"/>
    <property type="evidence" value="ECO:0007669"/>
    <property type="project" value="InterPro"/>
</dbReference>